<feature type="transmembrane region" description="Helical" evidence="1">
    <location>
        <begin position="98"/>
        <end position="116"/>
    </location>
</feature>
<name>A0A3P7JG26_STRVU</name>
<dbReference type="AlphaFoldDB" id="A0A3P7JG26"/>
<dbReference type="OrthoDB" id="5968863at2759"/>
<dbReference type="GO" id="GO:1990698">
    <property type="term" value="F:palmitoleoyltransferase activity"/>
    <property type="evidence" value="ECO:0007669"/>
    <property type="project" value="TreeGrafter"/>
</dbReference>
<proteinExistence type="predicted"/>
<dbReference type="Proteomes" id="UP000270094">
    <property type="component" value="Unassembled WGS sequence"/>
</dbReference>
<dbReference type="GO" id="GO:0061355">
    <property type="term" value="P:Wnt protein secretion"/>
    <property type="evidence" value="ECO:0007669"/>
    <property type="project" value="TreeGrafter"/>
</dbReference>
<protein>
    <submittedName>
        <fullName evidence="2">Uncharacterized protein</fullName>
    </submittedName>
</protein>
<feature type="transmembrane region" description="Helical" evidence="1">
    <location>
        <begin position="176"/>
        <end position="196"/>
    </location>
</feature>
<accession>A0A3P7JG26</accession>
<dbReference type="EMBL" id="UYYB01117236">
    <property type="protein sequence ID" value="VDM82356.1"/>
    <property type="molecule type" value="Genomic_DNA"/>
</dbReference>
<gene>
    <name evidence="2" type="ORF">SVUK_LOCUS17354</name>
</gene>
<evidence type="ECO:0000256" key="1">
    <source>
        <dbReference type="SAM" id="Phobius"/>
    </source>
</evidence>
<keyword evidence="1" id="KW-0812">Transmembrane</keyword>
<evidence type="ECO:0000313" key="3">
    <source>
        <dbReference type="Proteomes" id="UP000270094"/>
    </source>
</evidence>
<dbReference type="PANTHER" id="PTHR13906">
    <property type="entry name" value="PORCUPINE"/>
    <property type="match status" value="1"/>
</dbReference>
<dbReference type="GO" id="GO:0030258">
    <property type="term" value="P:lipid modification"/>
    <property type="evidence" value="ECO:0007669"/>
    <property type="project" value="TreeGrafter"/>
</dbReference>
<dbReference type="GO" id="GO:0017147">
    <property type="term" value="F:Wnt-protein binding"/>
    <property type="evidence" value="ECO:0007669"/>
    <property type="project" value="TreeGrafter"/>
</dbReference>
<keyword evidence="3" id="KW-1185">Reference proteome</keyword>
<feature type="transmembrane region" description="Helical" evidence="1">
    <location>
        <begin position="67"/>
        <end position="91"/>
    </location>
</feature>
<dbReference type="InterPro" id="IPR049941">
    <property type="entry name" value="LPLAT_7/PORCN-like"/>
</dbReference>
<feature type="transmembrane region" description="Helical" evidence="1">
    <location>
        <begin position="122"/>
        <end position="139"/>
    </location>
</feature>
<sequence length="213" mass="23724">MSKESELDIAFDNFADLDLDDEVYRFLEGYENQWSASYQVGQCVSGCFSSVQHTIGKVVFLTILQRLIGLTGLATSVKHFSCISLGVLVLVDWIPRNEILFAFLPFLICFLLVLLSSSNSKGFLVTFTCISSILLLQHFMSAEEFVAIRGILMVLTMKISSLAFDMAGSVQLANAVPMLAYLVNPGTLVFGPFYAFQEFEKTLIRKPIKVSLF</sequence>
<dbReference type="GO" id="GO:0016020">
    <property type="term" value="C:membrane"/>
    <property type="evidence" value="ECO:0007669"/>
    <property type="project" value="TreeGrafter"/>
</dbReference>
<reference evidence="2 3" key="1">
    <citation type="submission" date="2018-11" db="EMBL/GenBank/DDBJ databases">
        <authorList>
            <consortium name="Pathogen Informatics"/>
        </authorList>
    </citation>
    <scope>NUCLEOTIDE SEQUENCE [LARGE SCALE GENOMIC DNA]</scope>
</reference>
<keyword evidence="1" id="KW-0472">Membrane</keyword>
<dbReference type="GO" id="GO:0005783">
    <property type="term" value="C:endoplasmic reticulum"/>
    <property type="evidence" value="ECO:0007669"/>
    <property type="project" value="TreeGrafter"/>
</dbReference>
<dbReference type="PANTHER" id="PTHR13906:SF12">
    <property type="entry name" value="PROTEIN-SERINE O-PALMITOLEOYLTRANSFERASE PORCUPINE"/>
    <property type="match status" value="1"/>
</dbReference>
<organism evidence="2 3">
    <name type="scientific">Strongylus vulgaris</name>
    <name type="common">Blood worm</name>
    <dbReference type="NCBI Taxonomy" id="40348"/>
    <lineage>
        <taxon>Eukaryota</taxon>
        <taxon>Metazoa</taxon>
        <taxon>Ecdysozoa</taxon>
        <taxon>Nematoda</taxon>
        <taxon>Chromadorea</taxon>
        <taxon>Rhabditida</taxon>
        <taxon>Rhabditina</taxon>
        <taxon>Rhabditomorpha</taxon>
        <taxon>Strongyloidea</taxon>
        <taxon>Strongylidae</taxon>
        <taxon>Strongylus</taxon>
    </lineage>
</organism>
<keyword evidence="1" id="KW-1133">Transmembrane helix</keyword>
<evidence type="ECO:0000313" key="2">
    <source>
        <dbReference type="EMBL" id="VDM82356.1"/>
    </source>
</evidence>